<sequence length="78" mass="8915">MANVIIETQAGDLELDASRTHISDHQFMRLITNMNDGDVLIEQFLADYDEELLTLIVESNPKLEKKLKRIIEVINSDS</sequence>
<proteinExistence type="predicted"/>
<name>A0A076G6F3_9CAUD</name>
<organism evidence="1">
    <name type="scientific">Pseudoalteromonas phage B8b</name>
    <dbReference type="NCBI Taxonomy" id="1506997"/>
    <lineage>
        <taxon>Viruses</taxon>
        <taxon>Duplodnaviria</taxon>
        <taxon>Heunggongvirae</taxon>
        <taxon>Uroviricota</taxon>
        <taxon>Caudoviricetes</taxon>
    </lineage>
</organism>
<reference evidence="1" key="1">
    <citation type="journal article" date="2015" name="PLoS ONE">
        <title>Life-style and genome structure of marine pseudoalteromonas siphovirus b8b isolated from the northwestern mediterranean sea.</title>
        <authorList>
            <person name="Lara E."/>
            <person name="Holmfeldt K."/>
            <person name="Solonenko N."/>
            <person name="Sa E.L."/>
            <person name="Ignacio-Espinoza J.C."/>
            <person name="Cornejo-Castillo F.M."/>
            <person name="Verberkmoes N.C."/>
            <person name="Vaque D."/>
            <person name="Sullivan M.B."/>
            <person name="Acinas S.G."/>
        </authorList>
    </citation>
    <scope>NUCLEOTIDE SEQUENCE [LARGE SCALE GENOMIC DNA]</scope>
</reference>
<dbReference type="EMBL" id="KJ944830">
    <property type="protein sequence ID" value="AII27473.1"/>
    <property type="molecule type" value="Genomic_DNA"/>
</dbReference>
<gene>
    <name evidence="1" type="ORF">B8b_022</name>
</gene>
<protein>
    <submittedName>
        <fullName evidence="1">NinG recombination protein</fullName>
    </submittedName>
</protein>
<evidence type="ECO:0000313" key="1">
    <source>
        <dbReference type="EMBL" id="AII27473.1"/>
    </source>
</evidence>
<accession>A0A076G6F3</accession>